<evidence type="ECO:0000256" key="1">
    <source>
        <dbReference type="SAM" id="MobiDB-lite"/>
    </source>
</evidence>
<evidence type="ECO:0000256" key="2">
    <source>
        <dbReference type="SAM" id="Phobius"/>
    </source>
</evidence>
<proteinExistence type="predicted"/>
<keyword evidence="2" id="KW-0472">Membrane</keyword>
<keyword evidence="2" id="KW-0812">Transmembrane</keyword>
<keyword evidence="2" id="KW-1133">Transmembrane helix</keyword>
<accession>A0ABQ2AZG1</accession>
<name>A0ABQ2AZG1_9MICC</name>
<dbReference type="RefSeq" id="WP_188572949.1">
    <property type="nucleotide sequence ID" value="NZ_BMFW01000024.1"/>
</dbReference>
<evidence type="ECO:0000313" key="3">
    <source>
        <dbReference type="EMBL" id="GGI00067.1"/>
    </source>
</evidence>
<feature type="region of interest" description="Disordered" evidence="1">
    <location>
        <begin position="1"/>
        <end position="21"/>
    </location>
</feature>
<gene>
    <name evidence="3" type="ORF">GCM10007170_36360</name>
</gene>
<protein>
    <submittedName>
        <fullName evidence="3">Uncharacterized protein</fullName>
    </submittedName>
</protein>
<comment type="caution">
    <text evidence="3">The sequence shown here is derived from an EMBL/GenBank/DDBJ whole genome shotgun (WGS) entry which is preliminary data.</text>
</comment>
<sequence length="149" mass="15903">MTDYPADLAPGGRSRPDRDHRSGLRTLLVPRLLSRGLTPTQAAQTTGVPLPLVTLITEEFTAPVSSCSHTGLYGSQHTSGHMPVRGRRSATWARLLFIAAIGAGCAGSILWHEPLLPIVLVSAGSLAGNHLRTRLPAGRRHAPRPLNRA</sequence>
<dbReference type="EMBL" id="BMFW01000024">
    <property type="protein sequence ID" value="GGI00067.1"/>
    <property type="molecule type" value="Genomic_DNA"/>
</dbReference>
<keyword evidence="4" id="KW-1185">Reference proteome</keyword>
<reference evidence="4" key="1">
    <citation type="journal article" date="2019" name="Int. J. Syst. Evol. Microbiol.">
        <title>The Global Catalogue of Microorganisms (GCM) 10K type strain sequencing project: providing services to taxonomists for standard genome sequencing and annotation.</title>
        <authorList>
            <consortium name="The Broad Institute Genomics Platform"/>
            <consortium name="The Broad Institute Genome Sequencing Center for Infectious Disease"/>
            <person name="Wu L."/>
            <person name="Ma J."/>
        </authorList>
    </citation>
    <scope>NUCLEOTIDE SEQUENCE [LARGE SCALE GENOMIC DNA]</scope>
    <source>
        <strain evidence="4">CGMCC 1.12778</strain>
    </source>
</reference>
<dbReference type="Proteomes" id="UP000643279">
    <property type="component" value="Unassembled WGS sequence"/>
</dbReference>
<evidence type="ECO:0000313" key="4">
    <source>
        <dbReference type="Proteomes" id="UP000643279"/>
    </source>
</evidence>
<organism evidence="3 4">
    <name type="scientific">Arthrobacter liuii</name>
    <dbReference type="NCBI Taxonomy" id="1476996"/>
    <lineage>
        <taxon>Bacteria</taxon>
        <taxon>Bacillati</taxon>
        <taxon>Actinomycetota</taxon>
        <taxon>Actinomycetes</taxon>
        <taxon>Micrococcales</taxon>
        <taxon>Micrococcaceae</taxon>
        <taxon>Arthrobacter</taxon>
    </lineage>
</organism>
<feature type="transmembrane region" description="Helical" evidence="2">
    <location>
        <begin position="91"/>
        <end position="109"/>
    </location>
</feature>